<keyword evidence="1" id="KW-0472">Membrane</keyword>
<dbReference type="AlphaFoldDB" id="A0A6J4JZV8"/>
<evidence type="ECO:0000313" key="2">
    <source>
        <dbReference type="EMBL" id="CAA9292176.1"/>
    </source>
</evidence>
<feature type="transmembrane region" description="Helical" evidence="1">
    <location>
        <begin position="12"/>
        <end position="31"/>
    </location>
</feature>
<dbReference type="PANTHER" id="PTHR36443:SF1">
    <property type="entry name" value="BSR5223 PROTEIN"/>
    <property type="match status" value="1"/>
</dbReference>
<accession>A0A6J4JZV8</accession>
<feature type="transmembrane region" description="Helical" evidence="1">
    <location>
        <begin position="51"/>
        <end position="72"/>
    </location>
</feature>
<evidence type="ECO:0000256" key="1">
    <source>
        <dbReference type="SAM" id="Phobius"/>
    </source>
</evidence>
<sequence>MTDLSSMGRMVLILGLFVVAIGALMLTAGRVPFLGRLPGDIAVQRGSWSFYFPLATSIVLSLVLTVVLNLFARRS</sequence>
<protein>
    <recommendedName>
        <fullName evidence="3">DUF2905 domain-containing protein</fullName>
    </recommendedName>
</protein>
<dbReference type="Pfam" id="PF11146">
    <property type="entry name" value="DUF2905"/>
    <property type="match status" value="1"/>
</dbReference>
<organism evidence="2">
    <name type="scientific">uncultured Chloroflexota bacterium</name>
    <dbReference type="NCBI Taxonomy" id="166587"/>
    <lineage>
        <taxon>Bacteria</taxon>
        <taxon>Bacillati</taxon>
        <taxon>Chloroflexota</taxon>
        <taxon>environmental samples</taxon>
    </lineage>
</organism>
<dbReference type="EMBL" id="CADCTC010000253">
    <property type="protein sequence ID" value="CAA9292176.1"/>
    <property type="molecule type" value="Genomic_DNA"/>
</dbReference>
<dbReference type="InterPro" id="IPR021320">
    <property type="entry name" value="DUF2905"/>
</dbReference>
<keyword evidence="1" id="KW-0812">Transmembrane</keyword>
<gene>
    <name evidence="2" type="ORF">AVDCRST_MAG77-5256</name>
</gene>
<keyword evidence="1" id="KW-1133">Transmembrane helix</keyword>
<reference evidence="2" key="1">
    <citation type="submission" date="2020-02" db="EMBL/GenBank/DDBJ databases">
        <authorList>
            <person name="Meier V. D."/>
        </authorList>
    </citation>
    <scope>NUCLEOTIDE SEQUENCE</scope>
    <source>
        <strain evidence="2">AVDCRST_MAG77</strain>
    </source>
</reference>
<name>A0A6J4JZV8_9CHLR</name>
<dbReference type="PANTHER" id="PTHR36443">
    <property type="entry name" value="BSR5223 PROTEIN"/>
    <property type="match status" value="1"/>
</dbReference>
<proteinExistence type="predicted"/>
<evidence type="ECO:0008006" key="3">
    <source>
        <dbReference type="Google" id="ProtNLM"/>
    </source>
</evidence>